<protein>
    <recommendedName>
        <fullName evidence="4 5">OCIA domain-containing protein 1</fullName>
    </recommendedName>
</protein>
<evidence type="ECO:0000313" key="9">
    <source>
        <dbReference type="Proteomes" id="UP000694427"/>
    </source>
</evidence>
<comment type="subunit">
    <text evidence="5">Interacts with STAT3.</text>
</comment>
<evidence type="ECO:0000313" key="8">
    <source>
        <dbReference type="Ensembl" id="ENSCCRP00010007880.1"/>
    </source>
</evidence>
<dbReference type="PANTHER" id="PTHR13336">
    <property type="entry name" value="OVARIAN CARCINOMA IMMUNOREACTIVE ANTIGEN"/>
    <property type="match status" value="1"/>
</dbReference>
<reference evidence="8" key="2">
    <citation type="submission" date="2025-09" db="UniProtKB">
        <authorList>
            <consortium name="Ensembl"/>
        </authorList>
    </citation>
    <scope>IDENTIFICATION</scope>
</reference>
<sequence>MPQQSPADPERPGNAVVGPVGIDYIPTEEERRVFRECNQESFWYRCEWMSSAYFHYLACGFIEIISEFFLYVPTALPISAISMAFTQFLISRGALTASGRFGSWPKVAFAGVFGYLGGKMSYMKTCQEKFKSLENSPLGEALRQRQRQQPPVFTHKHPEMSDPNKADFELDQRNQPFSYSSDFTYSDPMPSAAQCDTQITAEPTYIEEDVQKKHILYEELRSKNRENYEKPETLLKPSPETIPAKRGKKNIYGDTWEE</sequence>
<evidence type="ECO:0000256" key="5">
    <source>
        <dbReference type="RuleBase" id="RU369066"/>
    </source>
</evidence>
<organism evidence="8 9">
    <name type="scientific">Cyprinus carpio</name>
    <name type="common">Common carp</name>
    <dbReference type="NCBI Taxonomy" id="7962"/>
    <lineage>
        <taxon>Eukaryota</taxon>
        <taxon>Metazoa</taxon>
        <taxon>Chordata</taxon>
        <taxon>Craniata</taxon>
        <taxon>Vertebrata</taxon>
        <taxon>Euteleostomi</taxon>
        <taxon>Actinopterygii</taxon>
        <taxon>Neopterygii</taxon>
        <taxon>Teleostei</taxon>
        <taxon>Ostariophysi</taxon>
        <taxon>Cypriniformes</taxon>
        <taxon>Cyprinidae</taxon>
        <taxon>Cyprininae</taxon>
        <taxon>Cyprinus</taxon>
    </lineage>
</organism>
<dbReference type="InterPro" id="IPR009764">
    <property type="entry name" value="OCIA_dom"/>
</dbReference>
<comment type="similarity">
    <text evidence="3 5">Belongs to the OCIAD1 family.</text>
</comment>
<reference evidence="8" key="1">
    <citation type="submission" date="2025-08" db="UniProtKB">
        <authorList>
            <consortium name="Ensembl"/>
        </authorList>
    </citation>
    <scope>IDENTIFICATION</scope>
</reference>
<feature type="domain" description="OCIA" evidence="7">
    <location>
        <begin position="69"/>
        <end position="137"/>
    </location>
</feature>
<evidence type="ECO:0000256" key="6">
    <source>
        <dbReference type="SAM" id="MobiDB-lite"/>
    </source>
</evidence>
<keyword evidence="2 5" id="KW-0967">Endosome</keyword>
<feature type="domain" description="OCIA" evidence="7">
    <location>
        <begin position="23"/>
        <end position="50"/>
    </location>
</feature>
<comment type="function">
    <text evidence="5">Maintains stem cell potency. Increases STAT3 phosphorylation and controls ERK phosphorylation. May act as a scaffold, increasing STAT3 recruitment onto endosomes.</text>
</comment>
<feature type="compositionally biased region" description="Basic and acidic residues" evidence="6">
    <location>
        <begin position="224"/>
        <end position="233"/>
    </location>
</feature>
<keyword evidence="9" id="KW-1185">Reference proteome</keyword>
<comment type="domain">
    <text evidence="5">The OCIA domain is necessary and sufficient for endosomal localization.</text>
</comment>
<name>A0A8C1GHU2_CYPCA</name>
<evidence type="ECO:0000256" key="4">
    <source>
        <dbReference type="ARBA" id="ARBA00040877"/>
    </source>
</evidence>
<evidence type="ECO:0000256" key="2">
    <source>
        <dbReference type="ARBA" id="ARBA00022753"/>
    </source>
</evidence>
<dbReference type="Ensembl" id="ENSCCRT00010008566.1">
    <property type="protein sequence ID" value="ENSCCRP00010007880.1"/>
    <property type="gene ID" value="ENSCCRG00010003355.1"/>
</dbReference>
<dbReference type="GO" id="GO:0005768">
    <property type="term" value="C:endosome"/>
    <property type="evidence" value="ECO:0007669"/>
    <property type="project" value="UniProtKB-SubCell"/>
</dbReference>
<feature type="region of interest" description="Disordered" evidence="6">
    <location>
        <begin position="224"/>
        <end position="258"/>
    </location>
</feature>
<evidence type="ECO:0000256" key="1">
    <source>
        <dbReference type="ARBA" id="ARBA00004177"/>
    </source>
</evidence>
<evidence type="ECO:0000256" key="3">
    <source>
        <dbReference type="ARBA" id="ARBA00037952"/>
    </source>
</evidence>
<dbReference type="InterPro" id="IPR040187">
    <property type="entry name" value="OCAD1/2"/>
</dbReference>
<dbReference type="Pfam" id="PF07051">
    <property type="entry name" value="OCIA"/>
    <property type="match status" value="2"/>
</dbReference>
<dbReference type="Proteomes" id="UP000694427">
    <property type="component" value="Unplaced"/>
</dbReference>
<proteinExistence type="inferred from homology"/>
<dbReference type="AlphaFoldDB" id="A0A8C1GHU2"/>
<evidence type="ECO:0000259" key="7">
    <source>
        <dbReference type="Pfam" id="PF07051"/>
    </source>
</evidence>
<accession>A0A8C1GHU2</accession>
<dbReference type="PANTHER" id="PTHR13336:SF4">
    <property type="entry name" value="OCIA DOMAIN-CONTAINING PROTEIN 1"/>
    <property type="match status" value="1"/>
</dbReference>
<comment type="subcellular location">
    <subcellularLocation>
        <location evidence="1 5">Endosome</location>
    </subcellularLocation>
</comment>
<dbReference type="GO" id="GO:2000736">
    <property type="term" value="P:regulation of stem cell differentiation"/>
    <property type="evidence" value="ECO:0007669"/>
    <property type="project" value="UniProtKB-UniRule"/>
</dbReference>